<organism evidence="9 10">
    <name type="scientific">Catalinimonas alkaloidigena</name>
    <dbReference type="NCBI Taxonomy" id="1075417"/>
    <lineage>
        <taxon>Bacteria</taxon>
        <taxon>Pseudomonadati</taxon>
        <taxon>Bacteroidota</taxon>
        <taxon>Cytophagia</taxon>
        <taxon>Cytophagales</taxon>
        <taxon>Catalimonadaceae</taxon>
        <taxon>Catalinimonas</taxon>
    </lineage>
</organism>
<dbReference type="GO" id="GO:0009279">
    <property type="term" value="C:cell outer membrane"/>
    <property type="evidence" value="ECO:0007669"/>
    <property type="project" value="UniProtKB-SubCell"/>
</dbReference>
<keyword evidence="6" id="KW-0472">Membrane</keyword>
<feature type="chain" id="PRO_5011712954" evidence="8">
    <location>
        <begin position="25"/>
        <end position="443"/>
    </location>
</feature>
<evidence type="ECO:0000256" key="8">
    <source>
        <dbReference type="SAM" id="SignalP"/>
    </source>
</evidence>
<sequence>MHSLRTFFFLLVVPLLGWRGTATAQQPDPWTLEAMIRYATENNLQVKQAALTTQSYAADYTQAKASRLPSLNASGTQTLTAGRSIDPVTSDFVAQNVYATSLNANASFTLYNGGKINNTIKANALQVKSGELSTEEARNDITVALTQAYLQALYYRESIAVAEGVRASSAQQLERTEALFSAGSASAQERAQLKSQYANDQASVITAQNQYNQQILILKQLLELGIGDALDIAIPDLPEDLDLAITPKQQAYNNAIQALPEVKNSALNVQIAEYQLKQAQAGYLPTLSLSGSLGTGYTNVQDFAYFAQFNNNFNQRAGVTLSIPIFDRKVTATSVQKAQIQIQSANLEVINTHKQIWQTLETTYQDLTSSLSQLEVAQLQQEAADESYKLAAQQFQLGMLTTADFILAKSDYQTAEQSYLQAKYTALMNYQLYEFYQGHPIQL</sequence>
<dbReference type="Proteomes" id="UP000198510">
    <property type="component" value="Unassembled WGS sequence"/>
</dbReference>
<dbReference type="Gene3D" id="1.20.1600.10">
    <property type="entry name" value="Outer membrane efflux proteins (OEP)"/>
    <property type="match status" value="1"/>
</dbReference>
<feature type="signal peptide" evidence="8">
    <location>
        <begin position="1"/>
        <end position="24"/>
    </location>
</feature>
<dbReference type="SUPFAM" id="SSF56954">
    <property type="entry name" value="Outer membrane efflux proteins (OEP)"/>
    <property type="match status" value="1"/>
</dbReference>
<name>A0A1G8X147_9BACT</name>
<evidence type="ECO:0000256" key="7">
    <source>
        <dbReference type="ARBA" id="ARBA00023237"/>
    </source>
</evidence>
<dbReference type="GO" id="GO:1990281">
    <property type="term" value="C:efflux pump complex"/>
    <property type="evidence" value="ECO:0007669"/>
    <property type="project" value="TreeGrafter"/>
</dbReference>
<gene>
    <name evidence="9" type="ORF">SAMN05421823_101239</name>
</gene>
<proteinExistence type="inferred from homology"/>
<dbReference type="InterPro" id="IPR051906">
    <property type="entry name" value="TolC-like"/>
</dbReference>
<keyword evidence="3" id="KW-0813">Transport</keyword>
<reference evidence="9 10" key="1">
    <citation type="submission" date="2016-10" db="EMBL/GenBank/DDBJ databases">
        <authorList>
            <person name="de Groot N.N."/>
        </authorList>
    </citation>
    <scope>NUCLEOTIDE SEQUENCE [LARGE SCALE GENOMIC DNA]</scope>
    <source>
        <strain evidence="9 10">DSM 25186</strain>
    </source>
</reference>
<dbReference type="GO" id="GO:0015562">
    <property type="term" value="F:efflux transmembrane transporter activity"/>
    <property type="evidence" value="ECO:0007669"/>
    <property type="project" value="InterPro"/>
</dbReference>
<evidence type="ECO:0000256" key="2">
    <source>
        <dbReference type="ARBA" id="ARBA00007613"/>
    </source>
</evidence>
<dbReference type="AlphaFoldDB" id="A0A1G8X147"/>
<evidence type="ECO:0000256" key="3">
    <source>
        <dbReference type="ARBA" id="ARBA00022448"/>
    </source>
</evidence>
<keyword evidence="5" id="KW-0812">Transmembrane</keyword>
<keyword evidence="8" id="KW-0732">Signal</keyword>
<keyword evidence="10" id="KW-1185">Reference proteome</keyword>
<comment type="subcellular location">
    <subcellularLocation>
        <location evidence="1">Cell outer membrane</location>
    </subcellularLocation>
</comment>
<evidence type="ECO:0000313" key="10">
    <source>
        <dbReference type="Proteomes" id="UP000198510"/>
    </source>
</evidence>
<protein>
    <submittedName>
        <fullName evidence="9">Outer membrane protein</fullName>
    </submittedName>
</protein>
<dbReference type="RefSeq" id="WP_176955852.1">
    <property type="nucleotide sequence ID" value="NZ_FNFO01000001.1"/>
</dbReference>
<keyword evidence="4" id="KW-1134">Transmembrane beta strand</keyword>
<evidence type="ECO:0000256" key="5">
    <source>
        <dbReference type="ARBA" id="ARBA00022692"/>
    </source>
</evidence>
<evidence type="ECO:0000256" key="6">
    <source>
        <dbReference type="ARBA" id="ARBA00023136"/>
    </source>
</evidence>
<comment type="similarity">
    <text evidence="2">Belongs to the outer membrane factor (OMF) (TC 1.B.17) family.</text>
</comment>
<evidence type="ECO:0000313" key="9">
    <source>
        <dbReference type="EMBL" id="SDJ84369.1"/>
    </source>
</evidence>
<keyword evidence="7" id="KW-0998">Cell outer membrane</keyword>
<dbReference type="Pfam" id="PF02321">
    <property type="entry name" value="OEP"/>
    <property type="match status" value="2"/>
</dbReference>
<dbReference type="GO" id="GO:0015288">
    <property type="term" value="F:porin activity"/>
    <property type="evidence" value="ECO:0007669"/>
    <property type="project" value="TreeGrafter"/>
</dbReference>
<evidence type="ECO:0000256" key="4">
    <source>
        <dbReference type="ARBA" id="ARBA00022452"/>
    </source>
</evidence>
<dbReference type="PANTHER" id="PTHR30026:SF20">
    <property type="entry name" value="OUTER MEMBRANE PROTEIN TOLC"/>
    <property type="match status" value="1"/>
</dbReference>
<dbReference type="InterPro" id="IPR003423">
    <property type="entry name" value="OMP_efflux"/>
</dbReference>
<dbReference type="STRING" id="1075417.SAMN05421823_101239"/>
<accession>A0A1G8X147</accession>
<dbReference type="PANTHER" id="PTHR30026">
    <property type="entry name" value="OUTER MEMBRANE PROTEIN TOLC"/>
    <property type="match status" value="1"/>
</dbReference>
<dbReference type="EMBL" id="FNFO01000001">
    <property type="protein sequence ID" value="SDJ84369.1"/>
    <property type="molecule type" value="Genomic_DNA"/>
</dbReference>
<evidence type="ECO:0000256" key="1">
    <source>
        <dbReference type="ARBA" id="ARBA00004442"/>
    </source>
</evidence>